<dbReference type="Proteomes" id="UP001042704">
    <property type="component" value="Chromosome"/>
</dbReference>
<keyword evidence="4" id="KW-1185">Reference proteome</keyword>
<accession>A0A8A3S8P0</accession>
<evidence type="ECO:0000256" key="1">
    <source>
        <dbReference type="PIRSR" id="PIRSR006816-2"/>
    </source>
</evidence>
<dbReference type="InterPro" id="IPR012165">
    <property type="entry name" value="Cyt_c3_hydrogenase_gsu"/>
</dbReference>
<proteinExistence type="predicted"/>
<dbReference type="Gene3D" id="2.40.30.10">
    <property type="entry name" value="Translation factors"/>
    <property type="match status" value="1"/>
</dbReference>
<dbReference type="RefSeq" id="WP_265581229.1">
    <property type="nucleotide sequence ID" value="NZ_CP036172.1"/>
</dbReference>
<evidence type="ECO:0000313" key="4">
    <source>
        <dbReference type="Proteomes" id="UP001042704"/>
    </source>
</evidence>
<dbReference type="PROSITE" id="PS51384">
    <property type="entry name" value="FAD_FR"/>
    <property type="match status" value="1"/>
</dbReference>
<feature type="binding site" evidence="1">
    <location>
        <position position="222"/>
    </location>
    <ligand>
        <name>[2Fe-2S] cluster</name>
        <dbReference type="ChEBI" id="CHEBI:190135"/>
    </ligand>
</feature>
<dbReference type="PIRSF" id="PIRSF006816">
    <property type="entry name" value="Cyc3_hyd_g"/>
    <property type="match status" value="1"/>
</dbReference>
<dbReference type="GO" id="GO:0051537">
    <property type="term" value="F:2 iron, 2 sulfur cluster binding"/>
    <property type="evidence" value="ECO:0007669"/>
    <property type="project" value="UniProtKB-KW"/>
</dbReference>
<dbReference type="GO" id="GO:0050660">
    <property type="term" value="F:flavin adenine dinucleotide binding"/>
    <property type="evidence" value="ECO:0007669"/>
    <property type="project" value="InterPro"/>
</dbReference>
<dbReference type="NCBIfam" id="NF004862">
    <property type="entry name" value="PRK06222.1"/>
    <property type="match status" value="1"/>
</dbReference>
<evidence type="ECO:0000259" key="2">
    <source>
        <dbReference type="PROSITE" id="PS51384"/>
    </source>
</evidence>
<feature type="binding site" evidence="1">
    <location>
        <position position="234"/>
    </location>
    <ligand>
        <name>[2Fe-2S] cluster</name>
        <dbReference type="ChEBI" id="CHEBI:190135"/>
    </ligand>
</feature>
<name>A0A8A3S8P0_9EURY</name>
<dbReference type="SUPFAM" id="SSF63380">
    <property type="entry name" value="Riboflavin synthase domain-like"/>
    <property type="match status" value="1"/>
</dbReference>
<protein>
    <submittedName>
        <fullName evidence="3">Sulfide/dihydroorotate dehydrogenase-like FAD/NAD-binding protein</fullName>
    </submittedName>
</protein>
<feature type="domain" description="FAD-binding FR-type" evidence="2">
    <location>
        <begin position="1"/>
        <end position="93"/>
    </location>
</feature>
<dbReference type="AlphaFoldDB" id="A0A8A3S8P0"/>
<dbReference type="KEGG" id="maqe:RJ40_12600"/>
<keyword evidence="1" id="KW-0411">Iron-sulfur</keyword>
<organism evidence="3 4">
    <name type="scientific">Methanofollis aquaemaris</name>
    <dbReference type="NCBI Taxonomy" id="126734"/>
    <lineage>
        <taxon>Archaea</taxon>
        <taxon>Methanobacteriati</taxon>
        <taxon>Methanobacteriota</taxon>
        <taxon>Stenosarchaea group</taxon>
        <taxon>Methanomicrobia</taxon>
        <taxon>Methanomicrobiales</taxon>
        <taxon>Methanomicrobiaceae</taxon>
        <taxon>Methanofollis</taxon>
    </lineage>
</organism>
<dbReference type="GO" id="GO:0016491">
    <property type="term" value="F:oxidoreductase activity"/>
    <property type="evidence" value="ECO:0007669"/>
    <property type="project" value="InterPro"/>
</dbReference>
<keyword evidence="1" id="KW-0479">Metal-binding</keyword>
<dbReference type="EMBL" id="CP036172">
    <property type="protein sequence ID" value="QSZ68273.1"/>
    <property type="molecule type" value="Genomic_DNA"/>
</dbReference>
<dbReference type="InterPro" id="IPR017927">
    <property type="entry name" value="FAD-bd_FR_type"/>
</dbReference>
<sequence>MYQVEEATQLSENVYQIWVNAPQVARHARAGQFLIIRVDETGERIPLTISATKGDSVRVIYMAVGKTTELLATKKKGDVLADIVGPLGTPSEIKNYGTVVVIGGGVGIASTPIIAREAKEAGNHVIGIIGARNKDLLILEDEMEEVCDELFITTDDGSKGVHGFASTVLEDLLKERTIGCVWIVGPAIMMKVTSRVTIPYKVKTFVSLNPIMVDGTGMCGSCRVTVGGETKFACVDGPEFDAHQVDFDSLMQRQRMYVDEEKEAREHFHHHDHHGGCGCCGGKH</sequence>
<keyword evidence="1" id="KW-0408">Iron</keyword>
<dbReference type="PANTHER" id="PTHR43513:SF3">
    <property type="entry name" value="DIHYDROOROTATE DEHYDROGENASE B (NAD(+)), ELECTRON TRANSFER SUBUNIT-RELATED"/>
    <property type="match status" value="1"/>
</dbReference>
<dbReference type="InterPro" id="IPR039261">
    <property type="entry name" value="FNR_nucleotide-bd"/>
</dbReference>
<dbReference type="PANTHER" id="PTHR43513">
    <property type="entry name" value="DIHYDROOROTATE DEHYDROGENASE B (NAD(+)), ELECTRON TRANSFER SUBUNIT"/>
    <property type="match status" value="1"/>
</dbReference>
<dbReference type="Pfam" id="PF10418">
    <property type="entry name" value="DHODB_Fe-S_bind"/>
    <property type="match status" value="1"/>
</dbReference>
<dbReference type="InterPro" id="IPR019480">
    <property type="entry name" value="Dihydroorotate_DH_Fe-S-bd"/>
</dbReference>
<dbReference type="InterPro" id="IPR050353">
    <property type="entry name" value="PyrK_electron_transfer"/>
</dbReference>
<dbReference type="Gene3D" id="3.40.50.80">
    <property type="entry name" value="Nucleotide-binding domain of ferredoxin-NADP reductase (FNR) module"/>
    <property type="match status" value="1"/>
</dbReference>
<dbReference type="SUPFAM" id="SSF52343">
    <property type="entry name" value="Ferredoxin reductase-like, C-terminal NADP-linked domain"/>
    <property type="match status" value="1"/>
</dbReference>
<dbReference type="CDD" id="cd06219">
    <property type="entry name" value="DHOD_e_trans_like1"/>
    <property type="match status" value="1"/>
</dbReference>
<keyword evidence="1" id="KW-0001">2Fe-2S</keyword>
<comment type="cofactor">
    <cofactor evidence="1">
        <name>[2Fe-2S] cluster</name>
        <dbReference type="ChEBI" id="CHEBI:190135"/>
    </cofactor>
    <text evidence="1">Binds 1 [2Fe-2S] cluster per subunit.</text>
</comment>
<evidence type="ECO:0000313" key="3">
    <source>
        <dbReference type="EMBL" id="QSZ68273.1"/>
    </source>
</evidence>
<dbReference type="GO" id="GO:0046872">
    <property type="term" value="F:metal ion binding"/>
    <property type="evidence" value="ECO:0007669"/>
    <property type="project" value="UniProtKB-KW"/>
</dbReference>
<feature type="binding site" evidence="1">
    <location>
        <position position="219"/>
    </location>
    <ligand>
        <name>[2Fe-2S] cluster</name>
        <dbReference type="ChEBI" id="CHEBI:190135"/>
    </ligand>
</feature>
<reference evidence="3" key="1">
    <citation type="journal article" date="2001" name="Int. J. Syst. Evol. Microbiol.">
        <title>Methanofollis aquaemaris sp. nov., a methanogen isolated from an aquaculture fish pond.</title>
        <authorList>
            <person name="Lai M.C."/>
            <person name="Chen S.C."/>
        </authorList>
    </citation>
    <scope>NUCLEOTIDE SEQUENCE</scope>
    <source>
        <strain evidence="3">N2F9704</strain>
    </source>
</reference>
<dbReference type="InterPro" id="IPR017938">
    <property type="entry name" value="Riboflavin_synthase-like_b-brl"/>
</dbReference>
<reference evidence="3" key="2">
    <citation type="submission" date="2019-02" db="EMBL/GenBank/DDBJ databases">
        <authorList>
            <person name="Chen S.-C."/>
            <person name="Chien H.-H."/>
            <person name="Lai M.-C."/>
        </authorList>
    </citation>
    <scope>NUCLEOTIDE SEQUENCE</scope>
    <source>
        <strain evidence="3">N2F9704</strain>
    </source>
</reference>
<gene>
    <name evidence="3" type="ORF">RJ40_12600</name>
</gene>
<dbReference type="GO" id="GO:0006221">
    <property type="term" value="P:pyrimidine nucleotide biosynthetic process"/>
    <property type="evidence" value="ECO:0007669"/>
    <property type="project" value="InterPro"/>
</dbReference>
<dbReference type="GeneID" id="76425225"/>